<keyword evidence="11 13" id="KW-0472">Membrane</keyword>
<dbReference type="UniPathway" id="UPA00378"/>
<dbReference type="GO" id="GO:0008378">
    <property type="term" value="F:galactosyltransferase activity"/>
    <property type="evidence" value="ECO:0007669"/>
    <property type="project" value="TreeGrafter"/>
</dbReference>
<dbReference type="OrthoDB" id="1158011at2759"/>
<keyword evidence="6 14" id="KW-0808">Transferase</keyword>
<evidence type="ECO:0000256" key="11">
    <source>
        <dbReference type="ARBA" id="ARBA00023136"/>
    </source>
</evidence>
<comment type="pathway">
    <text evidence="3">Protein modification; protein glycosylation.</text>
</comment>
<comment type="caution">
    <text evidence="14">The sequence shown here is derived from an EMBL/GenBank/DDBJ whole genome shotgun (WGS) entry which is preliminary data.</text>
</comment>
<keyword evidence="9 13" id="KW-1133">Transmembrane helix</keyword>
<accession>A0A6A5NPT4</accession>
<keyword evidence="5 13" id="KW-0328">Glycosyltransferase</keyword>
<dbReference type="Proteomes" id="UP000447434">
    <property type="component" value="Chromosome 19"/>
</dbReference>
<evidence type="ECO:0000256" key="13">
    <source>
        <dbReference type="RuleBase" id="RU363063"/>
    </source>
</evidence>
<dbReference type="EC" id="2.4.1.-" evidence="13"/>
<dbReference type="PANTHER" id="PTHR11214">
    <property type="entry name" value="BETA-1,3-N-ACETYLGLUCOSAMINYLTRANSFERASE"/>
    <property type="match status" value="1"/>
</dbReference>
<evidence type="ECO:0000256" key="10">
    <source>
        <dbReference type="ARBA" id="ARBA00023034"/>
    </source>
</evidence>
<evidence type="ECO:0000256" key="3">
    <source>
        <dbReference type="ARBA" id="ARBA00004922"/>
    </source>
</evidence>
<dbReference type="Gene3D" id="3.90.550.50">
    <property type="match status" value="1"/>
</dbReference>
<evidence type="ECO:0000256" key="8">
    <source>
        <dbReference type="ARBA" id="ARBA00022968"/>
    </source>
</evidence>
<dbReference type="Pfam" id="PF13334">
    <property type="entry name" value="DUF4094"/>
    <property type="match status" value="1"/>
</dbReference>
<evidence type="ECO:0000256" key="2">
    <source>
        <dbReference type="ARBA" id="ARBA00004323"/>
    </source>
</evidence>
<dbReference type="InterPro" id="IPR002659">
    <property type="entry name" value="Glyco_trans_31"/>
</dbReference>
<organism evidence="14 15">
    <name type="scientific">Lupinus albus</name>
    <name type="common">White lupine</name>
    <name type="synonym">Lupinus termis</name>
    <dbReference type="NCBI Taxonomy" id="3870"/>
    <lineage>
        <taxon>Eukaryota</taxon>
        <taxon>Viridiplantae</taxon>
        <taxon>Streptophyta</taxon>
        <taxon>Embryophyta</taxon>
        <taxon>Tracheophyta</taxon>
        <taxon>Spermatophyta</taxon>
        <taxon>Magnoliopsida</taxon>
        <taxon>eudicotyledons</taxon>
        <taxon>Gunneridae</taxon>
        <taxon>Pentapetalae</taxon>
        <taxon>rosids</taxon>
        <taxon>fabids</taxon>
        <taxon>Fabales</taxon>
        <taxon>Fabaceae</taxon>
        <taxon>Papilionoideae</taxon>
        <taxon>50 kb inversion clade</taxon>
        <taxon>genistoids sensu lato</taxon>
        <taxon>core genistoids</taxon>
        <taxon>Genisteae</taxon>
        <taxon>Lupinus</taxon>
    </lineage>
</organism>
<sequence length="383" mass="43065">MRGKAGSAKTIIFLCIGCFVAGTIFTGQMWSSGPANHEDHVLLPLKRDCDHKRKLIEGKPGDVMEEVSNTHQAIKSLDKTVATLEMELKAARTSQSGGKHLRQRASSNYNLQKAFVVIGINTAFSSKKRRDSIRQTWLPKGNEVKELEREKGIVIRFMIGHSSTEGGILDKGIDAEEAEHKDFLRLDHVEGYHELSSKTRLFFSTVVSMWDADFYVKVDDDIHLNLGMLVSTLAKYRSRPRVYIGCMKSGPVLYQKGVKYHEAEHWKFGEEGNKYFRHATGQLYAISKDLATYISINWPILHRYANEDVSLGSWLLGLEVEHVDERSMCCGTPPDCDWKARTGNVCVASFDWSCSGICKSVERMKDIHKACGEGDGAVWNVDL</sequence>
<evidence type="ECO:0000256" key="7">
    <source>
        <dbReference type="ARBA" id="ARBA00022692"/>
    </source>
</evidence>
<keyword evidence="7 13" id="KW-0812">Transmembrane</keyword>
<dbReference type="GO" id="GO:0000139">
    <property type="term" value="C:Golgi membrane"/>
    <property type="evidence" value="ECO:0007669"/>
    <property type="project" value="UniProtKB-SubCell"/>
</dbReference>
<proteinExistence type="inferred from homology"/>
<protein>
    <recommendedName>
        <fullName evidence="13">Hexosyltransferase</fullName>
        <ecNumber evidence="13">2.4.1.-</ecNumber>
    </recommendedName>
</protein>
<gene>
    <name evidence="14" type="ORF">Lalb_Chr19g0140421</name>
</gene>
<feature type="transmembrane region" description="Helical" evidence="13">
    <location>
        <begin position="12"/>
        <end position="30"/>
    </location>
</feature>
<evidence type="ECO:0000313" key="14">
    <source>
        <dbReference type="EMBL" id="KAE9593506.1"/>
    </source>
</evidence>
<evidence type="ECO:0000256" key="4">
    <source>
        <dbReference type="ARBA" id="ARBA00008661"/>
    </source>
</evidence>
<keyword evidence="10 13" id="KW-0333">Golgi apparatus</keyword>
<comment type="subcellular location">
    <subcellularLocation>
        <location evidence="2 13">Golgi apparatus membrane</location>
        <topology evidence="2 13">Single-pass type II membrane protein</topology>
    </subcellularLocation>
</comment>
<dbReference type="Pfam" id="PF01762">
    <property type="entry name" value="Galactosyl_T"/>
    <property type="match status" value="1"/>
</dbReference>
<keyword evidence="15" id="KW-1185">Reference proteome</keyword>
<dbReference type="PANTHER" id="PTHR11214:SF275">
    <property type="entry name" value="BETA-1,3-GALACTOSYLTRANSFERASE 8-RELATED"/>
    <property type="match status" value="1"/>
</dbReference>
<evidence type="ECO:0000256" key="12">
    <source>
        <dbReference type="ARBA" id="ARBA00023211"/>
    </source>
</evidence>
<keyword evidence="12 13" id="KW-0464">Manganese</keyword>
<comment type="cofactor">
    <cofactor evidence="1 13">
        <name>Mn(2+)</name>
        <dbReference type="ChEBI" id="CHEBI:29035"/>
    </cofactor>
</comment>
<evidence type="ECO:0000313" key="15">
    <source>
        <dbReference type="Proteomes" id="UP000447434"/>
    </source>
</evidence>
<dbReference type="EMBL" id="WOCE01000019">
    <property type="protein sequence ID" value="KAE9593506.1"/>
    <property type="molecule type" value="Genomic_DNA"/>
</dbReference>
<keyword evidence="8 13" id="KW-0735">Signal-anchor</keyword>
<reference evidence="15" key="1">
    <citation type="journal article" date="2020" name="Nat. Commun.">
        <title>Genome sequence of the cluster root forming white lupin.</title>
        <authorList>
            <person name="Hufnagel B."/>
            <person name="Marques A."/>
            <person name="Soriano A."/>
            <person name="Marques L."/>
            <person name="Divol F."/>
            <person name="Doumas P."/>
            <person name="Sallet E."/>
            <person name="Mancinotti D."/>
            <person name="Carrere S."/>
            <person name="Marande W."/>
            <person name="Arribat S."/>
            <person name="Keller J."/>
            <person name="Huneau C."/>
            <person name="Blein T."/>
            <person name="Aime D."/>
            <person name="Laguerre M."/>
            <person name="Taylor J."/>
            <person name="Schubert V."/>
            <person name="Nelson M."/>
            <person name="Geu-Flores F."/>
            <person name="Crespi M."/>
            <person name="Gallardo-Guerrero K."/>
            <person name="Delaux P.-M."/>
            <person name="Salse J."/>
            <person name="Berges H."/>
            <person name="Guyot R."/>
            <person name="Gouzy J."/>
            <person name="Peret B."/>
        </authorList>
    </citation>
    <scope>NUCLEOTIDE SEQUENCE [LARGE SCALE GENOMIC DNA]</scope>
    <source>
        <strain evidence="15">cv. Amiga</strain>
    </source>
</reference>
<dbReference type="AlphaFoldDB" id="A0A6A5NPT4"/>
<name>A0A6A5NPT4_LUPAL</name>
<evidence type="ECO:0000256" key="1">
    <source>
        <dbReference type="ARBA" id="ARBA00001936"/>
    </source>
</evidence>
<evidence type="ECO:0000256" key="5">
    <source>
        <dbReference type="ARBA" id="ARBA00022676"/>
    </source>
</evidence>
<evidence type="ECO:0000256" key="9">
    <source>
        <dbReference type="ARBA" id="ARBA00022989"/>
    </source>
</evidence>
<comment type="similarity">
    <text evidence="4 13">Belongs to the glycosyltransferase 31 family.</text>
</comment>
<dbReference type="FunFam" id="3.90.550.50:FF:000002">
    <property type="entry name" value="Hexosyltransferase"/>
    <property type="match status" value="1"/>
</dbReference>
<evidence type="ECO:0000256" key="6">
    <source>
        <dbReference type="ARBA" id="ARBA00022679"/>
    </source>
</evidence>
<dbReference type="InterPro" id="IPR025298">
    <property type="entry name" value="DUF4094"/>
</dbReference>